<feature type="region of interest" description="Disordered" evidence="3">
    <location>
        <begin position="389"/>
        <end position="410"/>
    </location>
</feature>
<keyword evidence="4" id="KW-0812">Transmembrane</keyword>
<keyword evidence="1 2" id="KW-0807">Transducer</keyword>
<evidence type="ECO:0000256" key="3">
    <source>
        <dbReference type="SAM" id="MobiDB-lite"/>
    </source>
</evidence>
<feature type="domain" description="Methyl-accepting transducer" evidence="5">
    <location>
        <begin position="161"/>
        <end position="329"/>
    </location>
</feature>
<evidence type="ECO:0000256" key="2">
    <source>
        <dbReference type="PROSITE-ProRule" id="PRU00284"/>
    </source>
</evidence>
<dbReference type="SUPFAM" id="SSF58104">
    <property type="entry name" value="Methyl-accepting chemotaxis protein (MCP) signaling domain"/>
    <property type="match status" value="1"/>
</dbReference>
<dbReference type="PROSITE" id="PS50111">
    <property type="entry name" value="CHEMOTAXIS_TRANSDUC_2"/>
    <property type="match status" value="1"/>
</dbReference>
<dbReference type="EMBL" id="CP092109">
    <property type="protein sequence ID" value="UWZ78635.1"/>
    <property type="molecule type" value="Genomic_DNA"/>
</dbReference>
<keyword evidence="4" id="KW-0472">Membrane</keyword>
<evidence type="ECO:0000313" key="6">
    <source>
        <dbReference type="EMBL" id="UWZ78635.1"/>
    </source>
</evidence>
<gene>
    <name evidence="6" type="ORF">L9S41_13220</name>
</gene>
<accession>A0ABY5ZL49</accession>
<dbReference type="PANTHER" id="PTHR32089">
    <property type="entry name" value="METHYL-ACCEPTING CHEMOTAXIS PROTEIN MCPB"/>
    <property type="match status" value="1"/>
</dbReference>
<dbReference type="InterPro" id="IPR004089">
    <property type="entry name" value="MCPsignal_dom"/>
</dbReference>
<reference evidence="6" key="1">
    <citation type="journal article" date="2022" name="Environ. Microbiol.">
        <title>Geoalkalibacter halelectricus SAP #1 sp. nov. possessing extracellular electron transfer and mineral#reducing capabilities from a haloalkaline environment.</title>
        <authorList>
            <person name="Yadav S."/>
            <person name="Singh R."/>
            <person name="Sundharam S.S."/>
            <person name="Chaudhary S."/>
            <person name="Krishnamurthi S."/>
            <person name="Patil S.A."/>
        </authorList>
    </citation>
    <scope>NUCLEOTIDE SEQUENCE</scope>
    <source>
        <strain evidence="6">SAP-1</strain>
    </source>
</reference>
<feature type="transmembrane region" description="Helical" evidence="4">
    <location>
        <begin position="36"/>
        <end position="58"/>
    </location>
</feature>
<dbReference type="Pfam" id="PF00015">
    <property type="entry name" value="MCPsignal"/>
    <property type="match status" value="1"/>
</dbReference>
<evidence type="ECO:0000259" key="5">
    <source>
        <dbReference type="PROSITE" id="PS50111"/>
    </source>
</evidence>
<protein>
    <submittedName>
        <fullName evidence="6">Methyl-accepting chemotaxis protein</fullName>
    </submittedName>
</protein>
<organism evidence="6 7">
    <name type="scientific">Geoalkalibacter halelectricus</name>
    <dbReference type="NCBI Taxonomy" id="2847045"/>
    <lineage>
        <taxon>Bacteria</taxon>
        <taxon>Pseudomonadati</taxon>
        <taxon>Thermodesulfobacteriota</taxon>
        <taxon>Desulfuromonadia</taxon>
        <taxon>Desulfuromonadales</taxon>
        <taxon>Geoalkalibacteraceae</taxon>
        <taxon>Geoalkalibacter</taxon>
    </lineage>
</organism>
<evidence type="ECO:0000256" key="4">
    <source>
        <dbReference type="SAM" id="Phobius"/>
    </source>
</evidence>
<keyword evidence="4" id="KW-1133">Transmembrane helix</keyword>
<proteinExistence type="predicted"/>
<name>A0ABY5ZL49_9BACT</name>
<dbReference type="PANTHER" id="PTHR32089:SF112">
    <property type="entry name" value="LYSOZYME-LIKE PROTEIN-RELATED"/>
    <property type="match status" value="1"/>
</dbReference>
<keyword evidence="7" id="KW-1185">Reference proteome</keyword>
<evidence type="ECO:0000256" key="1">
    <source>
        <dbReference type="ARBA" id="ARBA00023224"/>
    </source>
</evidence>
<evidence type="ECO:0000313" key="7">
    <source>
        <dbReference type="Proteomes" id="UP001060414"/>
    </source>
</evidence>
<dbReference type="RefSeq" id="WP_260746992.1">
    <property type="nucleotide sequence ID" value="NZ_CP092109.1"/>
</dbReference>
<dbReference type="Gene3D" id="1.10.287.950">
    <property type="entry name" value="Methyl-accepting chemotaxis protein"/>
    <property type="match status" value="1"/>
</dbReference>
<sequence>MRRLFRQWDGVLLAAAAAGLGTLAVAAGLLLGGAGLLSLAAVAATTLLWAGLLGGAVYSRRRRAQQQWWQTNQDLADLTNRTKSLFEFLARQFNGQFSNIKTENDQVRTLLADAIDKLINSFTGLEQQTRRQQELALGLAGKGGGTQGGLSFETFLKEIDEVLATFTDAIGRNSEMARGMVQSMGETSRQFQTVLGLLGEVKKIADQTNLLAINAAVEAARAGQAGKGFAVVAEEVRNLSIRSNRFSDQIGTSVEGISQALADAEKIVNQMASQDQVVTGGARRRVDALMEKTREFNTSVEASGREISDSSERVAGEVRHAVTSLQFQDMATQVLGTVNNRVENLESLLEGLAVLSLEEHRGAGQDLSEECRNRLEDFKQAIEEAGRLLEKASHNPVSQKSMDEGDIELF</sequence>
<dbReference type="SMART" id="SM00283">
    <property type="entry name" value="MA"/>
    <property type="match status" value="1"/>
</dbReference>
<dbReference type="Proteomes" id="UP001060414">
    <property type="component" value="Chromosome"/>
</dbReference>